<evidence type="ECO:0000256" key="6">
    <source>
        <dbReference type="ARBA" id="ARBA00023136"/>
    </source>
</evidence>
<feature type="transmembrane region" description="Helical" evidence="7">
    <location>
        <begin position="54"/>
        <end position="73"/>
    </location>
</feature>
<dbReference type="SUPFAM" id="SSF144091">
    <property type="entry name" value="Rhomboid-like"/>
    <property type="match status" value="1"/>
</dbReference>
<proteinExistence type="inferred from homology"/>
<evidence type="ECO:0000256" key="5">
    <source>
        <dbReference type="ARBA" id="ARBA00022989"/>
    </source>
</evidence>
<feature type="transmembrane region" description="Helical" evidence="7">
    <location>
        <begin position="12"/>
        <end position="34"/>
    </location>
</feature>
<keyword evidence="5 7" id="KW-1133">Transmembrane helix</keyword>
<name>A0ABT8VSR3_9FLAO</name>
<dbReference type="GO" id="GO:0008233">
    <property type="term" value="F:peptidase activity"/>
    <property type="evidence" value="ECO:0007669"/>
    <property type="project" value="UniProtKB-KW"/>
</dbReference>
<keyword evidence="3 7" id="KW-0812">Transmembrane</keyword>
<keyword evidence="4 9" id="KW-0378">Hydrolase</keyword>
<keyword evidence="9" id="KW-0645">Protease</keyword>
<evidence type="ECO:0000313" key="10">
    <source>
        <dbReference type="Proteomes" id="UP001168642"/>
    </source>
</evidence>
<dbReference type="PANTHER" id="PTHR43731">
    <property type="entry name" value="RHOMBOID PROTEASE"/>
    <property type="match status" value="1"/>
</dbReference>
<dbReference type="InterPro" id="IPR050925">
    <property type="entry name" value="Rhomboid_protease_S54"/>
</dbReference>
<evidence type="ECO:0000313" key="9">
    <source>
        <dbReference type="EMBL" id="MDO3695009.1"/>
    </source>
</evidence>
<dbReference type="Pfam" id="PF01694">
    <property type="entry name" value="Rhomboid"/>
    <property type="match status" value="1"/>
</dbReference>
<dbReference type="Gene3D" id="1.20.1540.10">
    <property type="entry name" value="Rhomboid-like"/>
    <property type="match status" value="1"/>
</dbReference>
<dbReference type="PANTHER" id="PTHR43731:SF14">
    <property type="entry name" value="PRESENILIN-ASSOCIATED RHOMBOID-LIKE PROTEIN, MITOCHONDRIAL"/>
    <property type="match status" value="1"/>
</dbReference>
<comment type="similarity">
    <text evidence="2">Belongs to the peptidase S54 family.</text>
</comment>
<keyword evidence="10" id="KW-1185">Reference proteome</keyword>
<evidence type="ECO:0000256" key="3">
    <source>
        <dbReference type="ARBA" id="ARBA00022692"/>
    </source>
</evidence>
<dbReference type="RefSeq" id="WP_302884269.1">
    <property type="nucleotide sequence ID" value="NZ_JAUMIT010000004.1"/>
</dbReference>
<comment type="caution">
    <text evidence="9">The sequence shown here is derived from an EMBL/GenBank/DDBJ whole genome shotgun (WGS) entry which is preliminary data.</text>
</comment>
<evidence type="ECO:0000256" key="4">
    <source>
        <dbReference type="ARBA" id="ARBA00022801"/>
    </source>
</evidence>
<protein>
    <submittedName>
        <fullName evidence="9">Rhomboid family intramembrane serine protease</fullName>
        <ecNumber evidence="9">3.4.21.-</ecNumber>
    </submittedName>
</protein>
<dbReference type="Proteomes" id="UP001168642">
    <property type="component" value="Unassembled WGS sequence"/>
</dbReference>
<gene>
    <name evidence="9" type="ORF">QVZ41_09160</name>
</gene>
<feature type="transmembrane region" description="Helical" evidence="7">
    <location>
        <begin position="212"/>
        <end position="230"/>
    </location>
</feature>
<sequence length="238" mass="27266">MNRLPDIIKHIIIINILFFVATMSMQNVDFGAMFNLHYFENPDFKPWQLVTSMFMHGSFMHIFSNMLVLYFFGTPMVQLFGKNKFLFFYFSAGIGASLIYLLERHFEFTGAVDALINMGSNKQEIYDLFSATKIYKNEQLETANSIYNMQMLGASGAISGLLAAYAWYFPNAEVYLYFVLPVKAKYFIPVIFIADLISGITGQPLLSPVNTAYFAHVGGAVIGLIMAYFWKKNQYRMY</sequence>
<evidence type="ECO:0000256" key="7">
    <source>
        <dbReference type="SAM" id="Phobius"/>
    </source>
</evidence>
<keyword evidence="6 7" id="KW-0472">Membrane</keyword>
<dbReference type="EC" id="3.4.21.-" evidence="9"/>
<feature type="transmembrane region" description="Helical" evidence="7">
    <location>
        <begin position="85"/>
        <end position="102"/>
    </location>
</feature>
<accession>A0ABT8VSR3</accession>
<feature type="transmembrane region" description="Helical" evidence="7">
    <location>
        <begin position="157"/>
        <end position="179"/>
    </location>
</feature>
<dbReference type="InterPro" id="IPR035952">
    <property type="entry name" value="Rhomboid-like_sf"/>
</dbReference>
<dbReference type="GO" id="GO:0006508">
    <property type="term" value="P:proteolysis"/>
    <property type="evidence" value="ECO:0007669"/>
    <property type="project" value="UniProtKB-KW"/>
</dbReference>
<feature type="domain" description="Peptidase S54 rhomboid" evidence="8">
    <location>
        <begin position="45"/>
        <end position="229"/>
    </location>
</feature>
<evidence type="ECO:0000256" key="1">
    <source>
        <dbReference type="ARBA" id="ARBA00004141"/>
    </source>
</evidence>
<comment type="subcellular location">
    <subcellularLocation>
        <location evidence="1">Membrane</location>
        <topology evidence="1">Multi-pass membrane protein</topology>
    </subcellularLocation>
</comment>
<evidence type="ECO:0000259" key="8">
    <source>
        <dbReference type="Pfam" id="PF01694"/>
    </source>
</evidence>
<evidence type="ECO:0000256" key="2">
    <source>
        <dbReference type="ARBA" id="ARBA00009045"/>
    </source>
</evidence>
<reference evidence="9" key="1">
    <citation type="submission" date="2023-07" db="EMBL/GenBank/DDBJ databases">
        <title>Wenyingzhuangia sp. chi5 genome sequencing and assembly.</title>
        <authorList>
            <person name="Park S."/>
        </authorList>
    </citation>
    <scope>NUCLEOTIDE SEQUENCE</scope>
    <source>
        <strain evidence="9">Chi5</strain>
    </source>
</reference>
<dbReference type="InterPro" id="IPR022764">
    <property type="entry name" value="Peptidase_S54_rhomboid_dom"/>
</dbReference>
<organism evidence="9 10">
    <name type="scientific">Wenyingzhuangia gilva</name>
    <dbReference type="NCBI Taxonomy" id="3057677"/>
    <lineage>
        <taxon>Bacteria</taxon>
        <taxon>Pseudomonadati</taxon>
        <taxon>Bacteroidota</taxon>
        <taxon>Flavobacteriia</taxon>
        <taxon>Flavobacteriales</taxon>
        <taxon>Flavobacteriaceae</taxon>
        <taxon>Wenyingzhuangia</taxon>
    </lineage>
</organism>
<feature type="transmembrane region" description="Helical" evidence="7">
    <location>
        <begin position="186"/>
        <end position="206"/>
    </location>
</feature>
<dbReference type="EMBL" id="JAUMIT010000004">
    <property type="protein sequence ID" value="MDO3695009.1"/>
    <property type="molecule type" value="Genomic_DNA"/>
</dbReference>